<evidence type="ECO:0000256" key="3">
    <source>
        <dbReference type="ARBA" id="ARBA00022741"/>
    </source>
</evidence>
<evidence type="ECO:0000313" key="8">
    <source>
        <dbReference type="Proteomes" id="UP000327157"/>
    </source>
</evidence>
<name>A0A5N5G262_9ROSA</name>
<evidence type="ECO:0000256" key="4">
    <source>
        <dbReference type="ARBA" id="ARBA00022777"/>
    </source>
</evidence>
<accession>A0A5N5G262</accession>
<keyword evidence="8" id="KW-1185">Reference proteome</keyword>
<reference evidence="7 8" key="2">
    <citation type="submission" date="2019-11" db="EMBL/GenBank/DDBJ databases">
        <title>A de novo genome assembly of a pear dwarfing rootstock.</title>
        <authorList>
            <person name="Wang F."/>
            <person name="Wang J."/>
            <person name="Li S."/>
            <person name="Zhang Y."/>
            <person name="Fang M."/>
            <person name="Ma L."/>
            <person name="Zhao Y."/>
            <person name="Jiang S."/>
        </authorList>
    </citation>
    <scope>NUCLEOTIDE SEQUENCE [LARGE SCALE GENOMIC DNA]</scope>
    <source>
        <strain evidence="7">S2</strain>
        <tissue evidence="7">Leaf</tissue>
    </source>
</reference>
<evidence type="ECO:0000256" key="2">
    <source>
        <dbReference type="ARBA" id="ARBA00022679"/>
    </source>
</evidence>
<proteinExistence type="predicted"/>
<organism evidence="7 8">
    <name type="scientific">Pyrus ussuriensis x Pyrus communis</name>
    <dbReference type="NCBI Taxonomy" id="2448454"/>
    <lineage>
        <taxon>Eukaryota</taxon>
        <taxon>Viridiplantae</taxon>
        <taxon>Streptophyta</taxon>
        <taxon>Embryophyta</taxon>
        <taxon>Tracheophyta</taxon>
        <taxon>Spermatophyta</taxon>
        <taxon>Magnoliopsida</taxon>
        <taxon>eudicotyledons</taxon>
        <taxon>Gunneridae</taxon>
        <taxon>Pentapetalae</taxon>
        <taxon>rosids</taxon>
        <taxon>fabids</taxon>
        <taxon>Rosales</taxon>
        <taxon>Rosaceae</taxon>
        <taxon>Amygdaloideae</taxon>
        <taxon>Maleae</taxon>
        <taxon>Pyrus</taxon>
    </lineage>
</organism>
<dbReference type="InterPro" id="IPR011009">
    <property type="entry name" value="Kinase-like_dom_sf"/>
</dbReference>
<dbReference type="GO" id="GO:0005524">
    <property type="term" value="F:ATP binding"/>
    <property type="evidence" value="ECO:0007669"/>
    <property type="project" value="UniProtKB-KW"/>
</dbReference>
<keyword evidence="2" id="KW-0808">Transferase</keyword>
<evidence type="ECO:0000313" key="7">
    <source>
        <dbReference type="EMBL" id="KAB2604614.1"/>
    </source>
</evidence>
<evidence type="ECO:0000256" key="5">
    <source>
        <dbReference type="ARBA" id="ARBA00022840"/>
    </source>
</evidence>
<gene>
    <name evidence="7" type="ORF">D8674_042251</name>
</gene>
<comment type="caution">
    <text evidence="7">The sequence shown here is derived from an EMBL/GenBank/DDBJ whole genome shotgun (WGS) entry which is preliminary data.</text>
</comment>
<reference evidence="7 8" key="1">
    <citation type="submission" date="2019-09" db="EMBL/GenBank/DDBJ databases">
        <authorList>
            <person name="Ou C."/>
        </authorList>
    </citation>
    <scope>NUCLEOTIDE SEQUENCE [LARGE SCALE GENOMIC DNA]</scope>
    <source>
        <strain evidence="7">S2</strain>
        <tissue evidence="7">Leaf</tissue>
    </source>
</reference>
<keyword evidence="4 7" id="KW-0418">Kinase</keyword>
<dbReference type="Gene3D" id="1.10.510.10">
    <property type="entry name" value="Transferase(Phosphotransferase) domain 1"/>
    <property type="match status" value="1"/>
</dbReference>
<evidence type="ECO:0000256" key="6">
    <source>
        <dbReference type="SAM" id="MobiDB-lite"/>
    </source>
</evidence>
<keyword evidence="5" id="KW-0067">ATP-binding</keyword>
<keyword evidence="3" id="KW-0547">Nucleotide-binding</keyword>
<dbReference type="GO" id="GO:0005634">
    <property type="term" value="C:nucleus"/>
    <property type="evidence" value="ECO:0007669"/>
    <property type="project" value="TreeGrafter"/>
</dbReference>
<evidence type="ECO:0000256" key="1">
    <source>
        <dbReference type="ARBA" id="ARBA00022527"/>
    </source>
</evidence>
<dbReference type="SUPFAM" id="SSF56112">
    <property type="entry name" value="Protein kinase-like (PK-like)"/>
    <property type="match status" value="1"/>
</dbReference>
<dbReference type="AlphaFoldDB" id="A0A5N5G262"/>
<dbReference type="InterPro" id="IPR051175">
    <property type="entry name" value="CLK_kinases"/>
</dbReference>
<dbReference type="OrthoDB" id="283111at2759"/>
<keyword evidence="1" id="KW-0723">Serine/threonine-protein kinase</keyword>
<sequence length="255" mass="29420">MDYVLEFPLSHIDRRPRKRPRFTWDPRQPHPKAQSGIYYEQDVGSGTSFGPTRVLPDRPSLLLKKDLPRGEMMTKMDITYETFTSRPPKDGTGYKRLPKSSAIKVIDFGSTAYECQEHNYIVSTRHYPAPEDLDGVIHVTLECWLHLGRVLFGSNATSHVEKSRGQITFVRLYSSLSPLPLLHSWFSRHTEKYVRRGRLDWPEGATPRESIKAVLKLHRLQNLNSISECATFIDIYRSTRQIHVELGLQSIQDVD</sequence>
<dbReference type="EMBL" id="SMOL01000600">
    <property type="protein sequence ID" value="KAB2604614.1"/>
    <property type="molecule type" value="Genomic_DNA"/>
</dbReference>
<dbReference type="PANTHER" id="PTHR45646">
    <property type="entry name" value="SERINE/THREONINE-PROTEIN KINASE DOA-RELATED"/>
    <property type="match status" value="1"/>
</dbReference>
<protein>
    <submittedName>
        <fullName evidence="7">Serine/threonine-protein kinase AFC2-like</fullName>
    </submittedName>
</protein>
<feature type="region of interest" description="Disordered" evidence="6">
    <location>
        <begin position="17"/>
        <end position="42"/>
    </location>
</feature>
<dbReference type="Proteomes" id="UP000327157">
    <property type="component" value="Unassembled WGS sequence"/>
</dbReference>
<dbReference type="GO" id="GO:0004674">
    <property type="term" value="F:protein serine/threonine kinase activity"/>
    <property type="evidence" value="ECO:0007669"/>
    <property type="project" value="UniProtKB-KW"/>
</dbReference>
<dbReference type="PANTHER" id="PTHR45646:SF14">
    <property type="entry name" value="SERINE_THREONINE-PROTEIN KINASE AFC2-LIKE ISOFORM X1"/>
    <property type="match status" value="1"/>
</dbReference>